<gene>
    <name evidence="4" type="ORF">Mesil_3258</name>
</gene>
<keyword evidence="4" id="KW-0614">Plasmid</keyword>
<feature type="binding site" evidence="3">
    <location>
        <position position="45"/>
    </location>
    <ligand>
        <name>a divalent metal cation</name>
        <dbReference type="ChEBI" id="CHEBI:60240"/>
    </ligand>
</feature>
<comment type="similarity">
    <text evidence="1">Belongs to the DinB family.</text>
</comment>
<organism evidence="4 5">
    <name type="scientific">Allomeiothermus silvanus (strain ATCC 700542 / DSM 9946 / NBRC 106475 / NCIMB 13440 / VI-R2)</name>
    <name type="common">Thermus silvanus</name>
    <dbReference type="NCBI Taxonomy" id="526227"/>
    <lineage>
        <taxon>Bacteria</taxon>
        <taxon>Thermotogati</taxon>
        <taxon>Deinococcota</taxon>
        <taxon>Deinococci</taxon>
        <taxon>Thermales</taxon>
        <taxon>Thermaceae</taxon>
        <taxon>Allomeiothermus</taxon>
    </lineage>
</organism>
<proteinExistence type="inferred from homology"/>
<dbReference type="eggNOG" id="COG2318">
    <property type="taxonomic scope" value="Bacteria"/>
</dbReference>
<dbReference type="Gene3D" id="1.20.120.450">
    <property type="entry name" value="dinb family like domain"/>
    <property type="match status" value="1"/>
</dbReference>
<dbReference type="OrthoDB" id="9811413at2"/>
<keyword evidence="5" id="KW-1185">Reference proteome</keyword>
<evidence type="ECO:0000256" key="1">
    <source>
        <dbReference type="ARBA" id="ARBA00008635"/>
    </source>
</evidence>
<feature type="binding site" evidence="3">
    <location>
        <position position="124"/>
    </location>
    <ligand>
        <name>a divalent metal cation</name>
        <dbReference type="ChEBI" id="CHEBI:60240"/>
    </ligand>
</feature>
<dbReference type="HOGENOM" id="CLU_101283_1_1_0"/>
<dbReference type="InterPro" id="IPR007837">
    <property type="entry name" value="DinB"/>
</dbReference>
<reference evidence="4 5" key="1">
    <citation type="journal article" date="2010" name="Stand. Genomic Sci.">
        <title>Complete genome sequence of Meiothermus silvanus type strain (VI-R2).</title>
        <authorList>
            <person name="Sikorski J."/>
            <person name="Tindall B.J."/>
            <person name="Lowry S."/>
            <person name="Lucas S."/>
            <person name="Nolan M."/>
            <person name="Copeland A."/>
            <person name="Glavina Del Rio T."/>
            <person name="Tice H."/>
            <person name="Cheng J.F."/>
            <person name="Han C."/>
            <person name="Pitluck S."/>
            <person name="Liolios K."/>
            <person name="Ivanova N."/>
            <person name="Mavromatis K."/>
            <person name="Mikhailova N."/>
            <person name="Pati A."/>
            <person name="Goodwin L."/>
            <person name="Chen A."/>
            <person name="Palaniappan K."/>
            <person name="Land M."/>
            <person name="Hauser L."/>
            <person name="Chang Y.J."/>
            <person name="Jeffries C.D."/>
            <person name="Rohde M."/>
            <person name="Goker M."/>
            <person name="Woyke T."/>
            <person name="Bristow J."/>
            <person name="Eisen J.A."/>
            <person name="Markowitz V."/>
            <person name="Hugenholtz P."/>
            <person name="Kyrpides N.C."/>
            <person name="Klenk H.P."/>
            <person name="Lapidus A."/>
        </authorList>
    </citation>
    <scope>NUCLEOTIDE SEQUENCE [LARGE SCALE GENOMIC DNA]</scope>
    <source>
        <strain evidence="5">ATCC 700542 / DSM 9946 / VI-R2</strain>
        <plasmid evidence="5">Plasmid pMESIL01</plasmid>
    </source>
</reference>
<dbReference type="EMBL" id="CP002043">
    <property type="protein sequence ID" value="ADH65074.1"/>
    <property type="molecule type" value="Genomic_DNA"/>
</dbReference>
<dbReference type="Proteomes" id="UP000001916">
    <property type="component" value="Plasmid pMESIL01"/>
</dbReference>
<dbReference type="AlphaFoldDB" id="D7BIR8"/>
<evidence type="ECO:0000256" key="2">
    <source>
        <dbReference type="ARBA" id="ARBA00022723"/>
    </source>
</evidence>
<feature type="binding site" evidence="3">
    <location>
        <position position="128"/>
    </location>
    <ligand>
        <name>a divalent metal cation</name>
        <dbReference type="ChEBI" id="CHEBI:60240"/>
    </ligand>
</feature>
<accession>D7BIR8</accession>
<dbReference type="GO" id="GO:0046872">
    <property type="term" value="F:metal ion binding"/>
    <property type="evidence" value="ECO:0007669"/>
    <property type="project" value="UniProtKB-KW"/>
</dbReference>
<dbReference type="SUPFAM" id="SSF109854">
    <property type="entry name" value="DinB/YfiT-like putative metalloenzymes"/>
    <property type="match status" value="1"/>
</dbReference>
<evidence type="ECO:0000313" key="4">
    <source>
        <dbReference type="EMBL" id="ADH65074.1"/>
    </source>
</evidence>
<dbReference type="PANTHER" id="PTHR37302">
    <property type="entry name" value="SLR1116 PROTEIN"/>
    <property type="match status" value="1"/>
</dbReference>
<protein>
    <submittedName>
        <fullName evidence="4">General secretory system II protein E domain protein</fullName>
    </submittedName>
</protein>
<dbReference type="Pfam" id="PF05163">
    <property type="entry name" value="DinB"/>
    <property type="match status" value="1"/>
</dbReference>
<keyword evidence="2 3" id="KW-0479">Metal-binding</keyword>
<dbReference type="InterPro" id="IPR034660">
    <property type="entry name" value="DinB/YfiT-like"/>
</dbReference>
<dbReference type="RefSeq" id="WP_013159598.1">
    <property type="nucleotide sequence ID" value="NC_014213.1"/>
</dbReference>
<dbReference type="PANTHER" id="PTHR37302:SF3">
    <property type="entry name" value="DAMAGE-INDUCIBLE PROTEIN DINB"/>
    <property type="match status" value="1"/>
</dbReference>
<sequence>MWKDLVESHDRIWAEWWPALLGLSLDEAVRPVGGSFPSVYATTLHMVGAEWAWQERMEGRDSSLSPSQWAPDLHALFGRYQDLARRRLAFLERADLQVPLHYRSTDGKLWKTTGEWALLHLLHHAAFHRGQLAAQFRLLGRTPPSLHLINLHREAVPGD</sequence>
<name>D7BIR8_ALLS1</name>
<evidence type="ECO:0000313" key="5">
    <source>
        <dbReference type="Proteomes" id="UP000001916"/>
    </source>
</evidence>
<dbReference type="KEGG" id="msv:Mesil_3258"/>
<evidence type="ECO:0000256" key="3">
    <source>
        <dbReference type="PIRSR" id="PIRSR607837-1"/>
    </source>
</evidence>
<geneLocation type="plasmid" evidence="4 5">
    <name>pMESIL01</name>
</geneLocation>